<accession>A0AAP2DIC7</accession>
<dbReference type="AlphaFoldDB" id="A0AAP2DIC7"/>
<proteinExistence type="predicted"/>
<reference evidence="1 2" key="1">
    <citation type="submission" date="2021-05" db="EMBL/GenBank/DDBJ databases">
        <title>A Polyphasic approach of four new species of the genus Ohtaekwangia: Ohtaekwangia histidinii sp. nov., Ohtaekwangia cretensis sp. nov., Ohtaekwangia indiensis sp. nov., Ohtaekwangia reichenbachii sp. nov. from diverse environment.</title>
        <authorList>
            <person name="Octaviana S."/>
        </authorList>
    </citation>
    <scope>NUCLEOTIDE SEQUENCE [LARGE SCALE GENOMIC DNA]</scope>
    <source>
        <strain evidence="1 2">PWU4</strain>
    </source>
</reference>
<comment type="caution">
    <text evidence="1">The sequence shown here is derived from an EMBL/GenBank/DDBJ whole genome shotgun (WGS) entry which is preliminary data.</text>
</comment>
<dbReference type="RefSeq" id="WP_254162444.1">
    <property type="nucleotide sequence ID" value="NZ_JAHESF010000006.1"/>
</dbReference>
<dbReference type="Proteomes" id="UP001319200">
    <property type="component" value="Unassembled WGS sequence"/>
</dbReference>
<keyword evidence="2" id="KW-1185">Reference proteome</keyword>
<dbReference type="EMBL" id="JAHESF010000006">
    <property type="protein sequence ID" value="MBT1696901.1"/>
    <property type="molecule type" value="Genomic_DNA"/>
</dbReference>
<evidence type="ECO:0000313" key="1">
    <source>
        <dbReference type="EMBL" id="MBT1696901.1"/>
    </source>
</evidence>
<evidence type="ECO:0000313" key="2">
    <source>
        <dbReference type="Proteomes" id="UP001319200"/>
    </source>
</evidence>
<evidence type="ECO:0008006" key="3">
    <source>
        <dbReference type="Google" id="ProtNLM"/>
    </source>
</evidence>
<gene>
    <name evidence="1" type="ORF">KK083_08460</name>
</gene>
<organism evidence="1 2">
    <name type="scientific">Chryseosolibacter histidini</name>
    <dbReference type="NCBI Taxonomy" id="2782349"/>
    <lineage>
        <taxon>Bacteria</taxon>
        <taxon>Pseudomonadati</taxon>
        <taxon>Bacteroidota</taxon>
        <taxon>Cytophagia</taxon>
        <taxon>Cytophagales</taxon>
        <taxon>Chryseotaleaceae</taxon>
        <taxon>Chryseosolibacter</taxon>
    </lineage>
</organism>
<name>A0AAP2DIC7_9BACT</name>
<sequence length="107" mass="11508">MIMLIQESCVKHEFPAYTCPDEPVSYAADVHAIVATKCAISGCHNGDNGADKNWSVFAIFQDEAQTGEVKRRVVNRIMPPASSDAGPLTADEIAKIACWSDQGAPNN</sequence>
<protein>
    <recommendedName>
        <fullName evidence="3">Cytochrome c domain-containing protein</fullName>
    </recommendedName>
</protein>